<reference evidence="1 2" key="1">
    <citation type="submission" date="2019-05" db="EMBL/GenBank/DDBJ databases">
        <title>Another draft genome of Portunus trituberculatus and its Hox gene families provides insights of decapod evolution.</title>
        <authorList>
            <person name="Jeong J.-H."/>
            <person name="Song I."/>
            <person name="Kim S."/>
            <person name="Choi T."/>
            <person name="Kim D."/>
            <person name="Ryu S."/>
            <person name="Kim W."/>
        </authorList>
    </citation>
    <scope>NUCLEOTIDE SEQUENCE [LARGE SCALE GENOMIC DNA]</scope>
    <source>
        <tissue evidence="1">Muscle</tissue>
    </source>
</reference>
<gene>
    <name evidence="1" type="ORF">E2C01_091687</name>
</gene>
<proteinExistence type="predicted"/>
<dbReference type="EMBL" id="VSRR010105944">
    <property type="protein sequence ID" value="MPC96429.1"/>
    <property type="molecule type" value="Genomic_DNA"/>
</dbReference>
<keyword evidence="2" id="KW-1185">Reference proteome</keyword>
<protein>
    <submittedName>
        <fullName evidence="1">Uncharacterized protein</fullName>
    </submittedName>
</protein>
<dbReference type="Proteomes" id="UP000324222">
    <property type="component" value="Unassembled WGS sequence"/>
</dbReference>
<dbReference type="AlphaFoldDB" id="A0A5B7JNM0"/>
<evidence type="ECO:0000313" key="2">
    <source>
        <dbReference type="Proteomes" id="UP000324222"/>
    </source>
</evidence>
<comment type="caution">
    <text evidence="1">The sequence shown here is derived from an EMBL/GenBank/DDBJ whole genome shotgun (WGS) entry which is preliminary data.</text>
</comment>
<name>A0A5B7JNM0_PORTR</name>
<accession>A0A5B7JNM0</accession>
<organism evidence="1 2">
    <name type="scientific">Portunus trituberculatus</name>
    <name type="common">Swimming crab</name>
    <name type="synonym">Neptunus trituberculatus</name>
    <dbReference type="NCBI Taxonomy" id="210409"/>
    <lineage>
        <taxon>Eukaryota</taxon>
        <taxon>Metazoa</taxon>
        <taxon>Ecdysozoa</taxon>
        <taxon>Arthropoda</taxon>
        <taxon>Crustacea</taxon>
        <taxon>Multicrustacea</taxon>
        <taxon>Malacostraca</taxon>
        <taxon>Eumalacostraca</taxon>
        <taxon>Eucarida</taxon>
        <taxon>Decapoda</taxon>
        <taxon>Pleocyemata</taxon>
        <taxon>Brachyura</taxon>
        <taxon>Eubrachyura</taxon>
        <taxon>Portunoidea</taxon>
        <taxon>Portunidae</taxon>
        <taxon>Portuninae</taxon>
        <taxon>Portunus</taxon>
    </lineage>
</organism>
<sequence>MAEEIIMKSSEEKDLGVITQGTLIPERHIKGLFIFTSTYKTLTNIRVAFNYLDKSLRKRS</sequence>
<evidence type="ECO:0000313" key="1">
    <source>
        <dbReference type="EMBL" id="MPC96429.1"/>
    </source>
</evidence>